<comment type="caution">
    <text evidence="1">The sequence shown here is derived from an EMBL/GenBank/DDBJ whole genome shotgun (WGS) entry which is preliminary data.</text>
</comment>
<dbReference type="Proteomes" id="UP000824101">
    <property type="component" value="Unassembled WGS sequence"/>
</dbReference>
<reference evidence="1" key="2">
    <citation type="submission" date="2021-04" db="EMBL/GenBank/DDBJ databases">
        <authorList>
            <person name="Gilroy R."/>
        </authorList>
    </citation>
    <scope>NUCLEOTIDE SEQUENCE</scope>
    <source>
        <strain evidence="1">ChiBcec1-1093</strain>
    </source>
</reference>
<evidence type="ECO:0000313" key="2">
    <source>
        <dbReference type="Proteomes" id="UP000824101"/>
    </source>
</evidence>
<reference evidence="1" key="1">
    <citation type="journal article" date="2021" name="PeerJ">
        <title>Extensive microbial diversity within the chicken gut microbiome revealed by metagenomics and culture.</title>
        <authorList>
            <person name="Gilroy R."/>
            <person name="Ravi A."/>
            <person name="Getino M."/>
            <person name="Pursley I."/>
            <person name="Horton D.L."/>
            <person name="Alikhan N.F."/>
            <person name="Baker D."/>
            <person name="Gharbi K."/>
            <person name="Hall N."/>
            <person name="Watson M."/>
            <person name="Adriaenssens E.M."/>
            <person name="Foster-Nyarko E."/>
            <person name="Jarju S."/>
            <person name="Secka A."/>
            <person name="Antonio M."/>
            <person name="Oren A."/>
            <person name="Chaudhuri R.R."/>
            <person name="La Ragione R."/>
            <person name="Hildebrand F."/>
            <person name="Pallen M.J."/>
        </authorList>
    </citation>
    <scope>NUCLEOTIDE SEQUENCE</scope>
    <source>
        <strain evidence="1">ChiBcec1-1093</strain>
    </source>
</reference>
<dbReference type="AlphaFoldDB" id="A0A9D2GIN6"/>
<evidence type="ECO:0000313" key="1">
    <source>
        <dbReference type="EMBL" id="HIZ79271.1"/>
    </source>
</evidence>
<gene>
    <name evidence="1" type="ORF">IAA17_05740</name>
</gene>
<sequence length="128" mass="14180">MVFAGLFFCAMRLASGRHTCTGGHLPGIQPILFKFSVIQKFGDKNHKAGSPIVNQGFCGRSQPLKKRSGNGQKIDAHGQGGDRTDFATAAECFLPCSGFIVYVEFKYRMNRCDIMGAIHEVMRFSYDH</sequence>
<organism evidence="1 2">
    <name type="scientific">Candidatus Lachnoclostridium stercorigallinarum</name>
    <dbReference type="NCBI Taxonomy" id="2838634"/>
    <lineage>
        <taxon>Bacteria</taxon>
        <taxon>Bacillati</taxon>
        <taxon>Bacillota</taxon>
        <taxon>Clostridia</taxon>
        <taxon>Lachnospirales</taxon>
        <taxon>Lachnospiraceae</taxon>
    </lineage>
</organism>
<name>A0A9D2GIN6_9FIRM</name>
<accession>A0A9D2GIN6</accession>
<protein>
    <submittedName>
        <fullName evidence="1">Uncharacterized protein</fullName>
    </submittedName>
</protein>
<proteinExistence type="predicted"/>
<dbReference type="EMBL" id="DXBC01000087">
    <property type="protein sequence ID" value="HIZ79271.1"/>
    <property type="molecule type" value="Genomic_DNA"/>
</dbReference>